<name>A0A1Y4SZL7_9FIRM</name>
<keyword evidence="1" id="KW-0812">Transmembrane</keyword>
<dbReference type="AlphaFoldDB" id="A0A1Y4SZL7"/>
<keyword evidence="1" id="KW-1133">Transmembrane helix</keyword>
<dbReference type="RefSeq" id="WP_087357472.1">
    <property type="nucleotide sequence ID" value="NZ_NFLJ01000008.1"/>
</dbReference>
<dbReference type="InterPro" id="IPR011055">
    <property type="entry name" value="Dup_hybrid_motif"/>
</dbReference>
<dbReference type="Proteomes" id="UP000195305">
    <property type="component" value="Unassembled WGS sequence"/>
</dbReference>
<organism evidence="2 3">
    <name type="scientific">Massilimicrobiota timonensis</name>
    <dbReference type="NCBI Taxonomy" id="1776392"/>
    <lineage>
        <taxon>Bacteria</taxon>
        <taxon>Bacillati</taxon>
        <taxon>Bacillota</taxon>
        <taxon>Erysipelotrichia</taxon>
        <taxon>Erysipelotrichales</taxon>
        <taxon>Erysipelotrichaceae</taxon>
        <taxon>Massilimicrobiota</taxon>
    </lineage>
</organism>
<dbReference type="EMBL" id="NFLJ01000008">
    <property type="protein sequence ID" value="OUQ35396.1"/>
    <property type="molecule type" value="Genomic_DNA"/>
</dbReference>
<keyword evidence="1" id="KW-0472">Membrane</keyword>
<evidence type="ECO:0000313" key="3">
    <source>
        <dbReference type="Proteomes" id="UP000195305"/>
    </source>
</evidence>
<proteinExistence type="predicted"/>
<dbReference type="OrthoDB" id="1653825at2"/>
<keyword evidence="3" id="KW-1185">Reference proteome</keyword>
<reference evidence="2 3" key="1">
    <citation type="journal article" date="2018" name="BMC Genomics">
        <title>Whole genome sequencing and function prediction of 133 gut anaerobes isolated from chicken caecum in pure cultures.</title>
        <authorList>
            <person name="Medvecky M."/>
            <person name="Cejkova D."/>
            <person name="Polansky O."/>
            <person name="Karasova D."/>
            <person name="Kubasova T."/>
            <person name="Cizek A."/>
            <person name="Rychlik I."/>
        </authorList>
    </citation>
    <scope>NUCLEOTIDE SEQUENCE [LARGE SCALE GENOMIC DNA]</scope>
    <source>
        <strain evidence="2 3">An13</strain>
    </source>
</reference>
<dbReference type="SUPFAM" id="SSF51261">
    <property type="entry name" value="Duplicated hybrid motif"/>
    <property type="match status" value="1"/>
</dbReference>
<dbReference type="Gene3D" id="2.70.70.10">
    <property type="entry name" value="Glucose Permease (Domain IIA)"/>
    <property type="match status" value="1"/>
</dbReference>
<protein>
    <submittedName>
        <fullName evidence="2">Uncharacterized protein</fullName>
    </submittedName>
</protein>
<evidence type="ECO:0000256" key="1">
    <source>
        <dbReference type="SAM" id="Phobius"/>
    </source>
</evidence>
<comment type="caution">
    <text evidence="2">The sequence shown here is derived from an EMBL/GenBank/DDBJ whole genome shotgun (WGS) entry which is preliminary data.</text>
</comment>
<dbReference type="CDD" id="cd12797">
    <property type="entry name" value="M23_peptidase"/>
    <property type="match status" value="1"/>
</dbReference>
<feature type="transmembrane region" description="Helical" evidence="1">
    <location>
        <begin position="30"/>
        <end position="51"/>
    </location>
</feature>
<gene>
    <name evidence="2" type="ORF">B5E75_03850</name>
</gene>
<sequence length="195" mass="22491">MNDIDDIKRRIEKRKACRHPVLTDHHFTKIYNGMIKAMVALLVGIAICAYVKVSPHGDYIRDYVLNDLQFSQVTKWFNQHFLSFQNQDSSMTVSSTVSYTHVKDNYYKSQTNEVLNFATGRVIYVGKQNLLGNYVTILLENNVEVTFGNMQDVFVGLYDQVEEATILGTYDNQVMIIFTQGEQEIDYSTFEELIS</sequence>
<evidence type="ECO:0000313" key="2">
    <source>
        <dbReference type="EMBL" id="OUQ35396.1"/>
    </source>
</evidence>
<accession>A0A1Y4SZL7</accession>